<dbReference type="PROSITE" id="PS50052">
    <property type="entry name" value="GUANYLATE_KINASE_2"/>
    <property type="match status" value="1"/>
</dbReference>
<dbReference type="EMBL" id="OD001169">
    <property type="protein sequence ID" value="CAD7400875.1"/>
    <property type="molecule type" value="Genomic_DNA"/>
</dbReference>
<dbReference type="GO" id="GO:0005737">
    <property type="term" value="C:cytoplasm"/>
    <property type="evidence" value="ECO:0007669"/>
    <property type="project" value="TreeGrafter"/>
</dbReference>
<protein>
    <recommendedName>
        <fullName evidence="4">Guanylate kinase-like domain-containing protein</fullName>
    </recommendedName>
</protein>
<dbReference type="PANTHER" id="PTHR15454:SF56">
    <property type="entry name" value="PROTEIN PHOSPHATASE 1 REGULATORY SUBUNIT 7-RELATED"/>
    <property type="match status" value="1"/>
</dbReference>
<dbReference type="InterPro" id="IPR027417">
    <property type="entry name" value="P-loop_NTPase"/>
</dbReference>
<name>A0A7R9GWX8_TIMPO</name>
<dbReference type="SMART" id="SM00365">
    <property type="entry name" value="LRR_SD22"/>
    <property type="match status" value="3"/>
</dbReference>
<dbReference type="Pfam" id="PF12799">
    <property type="entry name" value="LRR_4"/>
    <property type="match status" value="2"/>
</dbReference>
<dbReference type="InterPro" id="IPR008145">
    <property type="entry name" value="GK/Ca_channel_bsu"/>
</dbReference>
<dbReference type="InterPro" id="IPR001611">
    <property type="entry name" value="Leu-rich_rpt"/>
</dbReference>
<keyword evidence="2" id="KW-0677">Repeat</keyword>
<gene>
    <name evidence="5" type="ORF">TPSB3V08_LOCUS2812</name>
</gene>
<dbReference type="SUPFAM" id="SSF52540">
    <property type="entry name" value="P-loop containing nucleoside triphosphate hydrolases"/>
    <property type="match status" value="1"/>
</dbReference>
<dbReference type="InterPro" id="IPR025875">
    <property type="entry name" value="Leu-rich_rpt_4"/>
</dbReference>
<feature type="region of interest" description="Disordered" evidence="3">
    <location>
        <begin position="1"/>
        <end position="27"/>
    </location>
</feature>
<evidence type="ECO:0000256" key="2">
    <source>
        <dbReference type="ARBA" id="ARBA00022737"/>
    </source>
</evidence>
<dbReference type="InterPro" id="IPR008144">
    <property type="entry name" value="Guanylate_kin-like_dom"/>
</dbReference>
<dbReference type="InterPro" id="IPR032675">
    <property type="entry name" value="LRR_dom_sf"/>
</dbReference>
<feature type="compositionally biased region" description="Polar residues" evidence="3">
    <location>
        <begin position="1"/>
        <end position="10"/>
    </location>
</feature>
<evidence type="ECO:0000256" key="1">
    <source>
        <dbReference type="ARBA" id="ARBA00022614"/>
    </source>
</evidence>
<feature type="domain" description="Guanylate kinase-like" evidence="4">
    <location>
        <begin position="537"/>
        <end position="824"/>
    </location>
</feature>
<evidence type="ECO:0000256" key="3">
    <source>
        <dbReference type="SAM" id="MobiDB-lite"/>
    </source>
</evidence>
<dbReference type="Gene3D" id="3.40.50.300">
    <property type="entry name" value="P-loop containing nucleotide triphosphate hydrolases"/>
    <property type="match status" value="1"/>
</dbReference>
<keyword evidence="1" id="KW-0433">Leucine-rich repeat</keyword>
<evidence type="ECO:0000313" key="5">
    <source>
        <dbReference type="EMBL" id="CAD7400875.1"/>
    </source>
</evidence>
<dbReference type="Pfam" id="PF00625">
    <property type="entry name" value="Guanylate_kin"/>
    <property type="match status" value="1"/>
</dbReference>
<dbReference type="SUPFAM" id="SSF52058">
    <property type="entry name" value="L domain-like"/>
    <property type="match status" value="1"/>
</dbReference>
<dbReference type="PANTHER" id="PTHR15454">
    <property type="entry name" value="NISCHARIN RELATED"/>
    <property type="match status" value="1"/>
</dbReference>
<proteinExistence type="predicted"/>
<accession>A0A7R9GWX8</accession>
<feature type="region of interest" description="Disordered" evidence="3">
    <location>
        <begin position="42"/>
        <end position="69"/>
    </location>
</feature>
<dbReference type="PRINTS" id="PR00019">
    <property type="entry name" value="LEURICHRPT"/>
</dbReference>
<dbReference type="Gene3D" id="3.80.10.10">
    <property type="entry name" value="Ribonuclease Inhibitor"/>
    <property type="match status" value="2"/>
</dbReference>
<reference evidence="5" key="1">
    <citation type="submission" date="2020-11" db="EMBL/GenBank/DDBJ databases">
        <authorList>
            <person name="Tran Van P."/>
        </authorList>
    </citation>
    <scope>NUCLEOTIDE SEQUENCE</scope>
</reference>
<organism evidence="5">
    <name type="scientific">Timema poppense</name>
    <name type="common">Walking stick</name>
    <dbReference type="NCBI Taxonomy" id="170557"/>
    <lineage>
        <taxon>Eukaryota</taxon>
        <taxon>Metazoa</taxon>
        <taxon>Ecdysozoa</taxon>
        <taxon>Arthropoda</taxon>
        <taxon>Hexapoda</taxon>
        <taxon>Insecta</taxon>
        <taxon>Pterygota</taxon>
        <taxon>Neoptera</taxon>
        <taxon>Polyneoptera</taxon>
        <taxon>Phasmatodea</taxon>
        <taxon>Timematodea</taxon>
        <taxon>Timematoidea</taxon>
        <taxon>Timematidae</taxon>
        <taxon>Timema</taxon>
    </lineage>
</organism>
<dbReference type="AlphaFoldDB" id="A0A7R9GWX8"/>
<sequence length="1099" mass="125089">MSDINESTTEVTDDGWEARELRQGRMSNTPYSAEFCSDIATQERQGPIKRVPTNTPWLSEPHSEKSRDQAEENIVYWSNDDSSSASYLSYLDPWSTFHWRDDLWNDDDWPIEQLAHYQALELTKEEAEGVLTERIIAAFSSLLVPCPNTTKYVLGKLVLQNKNLTDISLLRYHHYLQYLDLSHNRLTNLTPLEGVQHLKSLDVSYNQLTTVLRFKAPWYLTYVNYSHNCVQVIDDLTNFWALVHLDMSHNQITRISGLQNLKYLLYLDISHNCIKRFENLSYLPIKNLILSYNYISEFEEGLGVGMKTMKDLIFVNFNNNLLSSLALFQGVFSLRLLLLAENCVSELLDLEYLKSMILLEGLDLSGNSITACTNYKEVVLQAVPSIQLLDKACVGLVEKVSMIGVFCWDGQEGEHDKICAVAEKCAWARHGHLHSYIRGVGKDFPKRNGRNPIPIHTGKSRDRKVASVSGSKWLRLPPWIGGRHEPSVSVQPLAARRLFRPGEHLCVAQMHTHLTLLQHMNSPDIGLDIHPVDQGHFPIVVLVGPLASNKNFLVQRLAHLFPDKIYAGVNHTSRPPKTDSSEVDGESYHFVSQDKFNEMTLEGKFLSITEVLGKSFGFRVILVLELLQGQSFSSDRLLSPLLGAHFHQCDSTVLLAFSTLRQISLCFNYSEHCNKLEFEEERLFKAKSVIVNPEEYLQVFDRFSTVFHLGTDCKVSDWKLASDEILKKPGRDELAQAVARQSVCVTHMDMTGALSLRHSGMRPYLVLALPRSEQLHRAQLKEKYEARICKLTKIISLYSKGTFQPAGFEESQEESYKVTKDIMKDFLNHVIKNSLTDKVQTISRMAYSLPTEVGNQDSDDPVKWKLGLENESLGLLTNKPKLGSSVIPMGDTSGCPGYPKLSSDMLLARARVDTSTTVYMETKISDLHRADLTVTLLSTKGSQFLKEADSQEDCCVANRPTSGNRKQHIDIQTTKDSNLNNTVELFLQSVIRTRESYLSLHQNNPGVFSRTIFTDDLNQALDKLTEFLKQVYRSQPKQRPVFSFQEDEVVQSMSRNRLEKFGQEMSNCQFTMTKQREGVTRAFERHLDYRAYDIGYTPK</sequence>
<evidence type="ECO:0000259" key="4">
    <source>
        <dbReference type="PROSITE" id="PS50052"/>
    </source>
</evidence>
<dbReference type="PROSITE" id="PS51450">
    <property type="entry name" value="LRR"/>
    <property type="match status" value="4"/>
</dbReference>
<dbReference type="Gene3D" id="3.30.63.10">
    <property type="entry name" value="Guanylate Kinase phosphate binding domain"/>
    <property type="match status" value="1"/>
</dbReference>